<protein>
    <submittedName>
        <fullName evidence="7">Sigma-54 dependent transcriptional regulator of gfr operon</fullName>
    </submittedName>
</protein>
<evidence type="ECO:0000259" key="6">
    <source>
        <dbReference type="PROSITE" id="PS51372"/>
    </source>
</evidence>
<dbReference type="Proteomes" id="UP001230220">
    <property type="component" value="Unassembled WGS sequence"/>
</dbReference>
<organism evidence="7 8">
    <name type="scientific">Breznakia pachnodae</name>
    <dbReference type="NCBI Taxonomy" id="265178"/>
    <lineage>
        <taxon>Bacteria</taxon>
        <taxon>Bacillati</taxon>
        <taxon>Bacillota</taxon>
        <taxon>Erysipelotrichia</taxon>
        <taxon>Erysipelotrichales</taxon>
        <taxon>Erysipelotrichaceae</taxon>
        <taxon>Breznakia</taxon>
    </lineage>
</organism>
<dbReference type="PROSITE" id="PS51096">
    <property type="entry name" value="PTS_EIIA_TYPE_4"/>
    <property type="match status" value="1"/>
</dbReference>
<dbReference type="CDD" id="cd00009">
    <property type="entry name" value="AAA"/>
    <property type="match status" value="1"/>
</dbReference>
<evidence type="ECO:0000313" key="7">
    <source>
        <dbReference type="EMBL" id="MDQ0360569.1"/>
    </source>
</evidence>
<proteinExistence type="predicted"/>
<accession>A0ABU0E108</accession>
<sequence>MEDKLLALVKENTINKTYTKNNATELGHHLNLSRNWISQHLNEFYSNETFIKINTRPVIFLDRKTLEQEYRIQLSANLFSSYQDLMLELKRNEKKDFQKLIGHCESLQDLVDKCKASISYPPIGLPTLLHGPTGSGKSFIVYLMYEYGVNNHHIEKDAKFIHVNCSEYANNPELLSANLFGYKKGAFTGAESDNIGLIKAAEGGVLFLDEVHCLKPECQEKLFLFMDNGYYRMLGDNENLYHSDVRLIFATTEDPQKVLLKTLYRRIPIRLLVPSIAERGINEKAQLIIHCLDSEAHKMKREIKITNIAYSILLNATYNGNVGELKNTIQATCMNALYHHRHEDNELQIHTLDLPETIISNSKIEQSVSLIDRQQILSIQDLEERVLSKTLQNSLIDDLLQNMMKLQNNQISMNVFLQNNITDIENYYNHLLFNQNANDNMRDGLILNMMKKIIEMIGIKYGLDFKSNEILALSMLVKDFSKHSLAIIDSFETHRQESIDFSKIIEKKYMREYSIASEMAQNIHVSLDLELNIFQIAILTLSMVIYHSEREINKRIGVILAHGYATASSIANAANQLLDAYIFDAIDMPIDTSTEVIIEKLNEYLNKHGDYQDLVLLVDMGSLEEIHQGIAHKTSANIAIANNVSTKQAVYIGDGLRNDIPLSKLFDECMKENINHYKIIEKTEKEKIILCSCATGIGTAEKLKSILEDSLPKALPVKVVTYDYSTLLEYKLENDFFNNYEVICIVGTLNPKIENIKFIPVEELIMNNSFEILTVYFKDMINENDMELFRRNILKNFSLSNIIGNLTILNPDKLLEHVADAIDKLQSEMNTIFSYNACFGLYVHICCLIERLVTHEGEEEYQKTADECTDDMQEFIKHIKTSFSKVEKYYSVNIPIEEMEYINIYIKNIQ</sequence>
<dbReference type="SMART" id="SM00382">
    <property type="entry name" value="AAA"/>
    <property type="match status" value="1"/>
</dbReference>
<dbReference type="Gene3D" id="1.10.8.60">
    <property type="match status" value="1"/>
</dbReference>
<dbReference type="InterPro" id="IPR011608">
    <property type="entry name" value="PRD"/>
</dbReference>
<gene>
    <name evidence="7" type="ORF">J2S15_001314</name>
</gene>
<dbReference type="InterPro" id="IPR004701">
    <property type="entry name" value="PTS_EIIA_man-typ"/>
</dbReference>
<evidence type="ECO:0000256" key="2">
    <source>
        <dbReference type="ARBA" id="ARBA00022741"/>
    </source>
</evidence>
<dbReference type="SUPFAM" id="SSF52540">
    <property type="entry name" value="P-loop containing nucleoside triphosphate hydrolases"/>
    <property type="match status" value="1"/>
</dbReference>
<feature type="domain" description="PRD" evidence="6">
    <location>
        <begin position="441"/>
        <end position="553"/>
    </location>
</feature>
<dbReference type="PANTHER" id="PTHR32071">
    <property type="entry name" value="TRANSCRIPTIONAL REGULATORY PROTEIN"/>
    <property type="match status" value="1"/>
</dbReference>
<dbReference type="InterPro" id="IPR002078">
    <property type="entry name" value="Sigma_54_int"/>
</dbReference>
<keyword evidence="3" id="KW-0067">ATP-binding</keyword>
<feature type="domain" description="Sigma-54 factor interaction" evidence="4">
    <location>
        <begin position="100"/>
        <end position="334"/>
    </location>
</feature>
<dbReference type="Pfam" id="PF00874">
    <property type="entry name" value="PRD"/>
    <property type="match status" value="1"/>
</dbReference>
<dbReference type="InterPro" id="IPR036634">
    <property type="entry name" value="PRD_sf"/>
</dbReference>
<dbReference type="PROSITE" id="PS50045">
    <property type="entry name" value="SIGMA54_INTERACT_4"/>
    <property type="match status" value="1"/>
</dbReference>
<dbReference type="InterPro" id="IPR036662">
    <property type="entry name" value="PTS_EIIA_man-typ_sf"/>
</dbReference>
<reference evidence="7 8" key="1">
    <citation type="submission" date="2023-07" db="EMBL/GenBank/DDBJ databases">
        <title>Genomic Encyclopedia of Type Strains, Phase IV (KMG-IV): sequencing the most valuable type-strain genomes for metagenomic binning, comparative biology and taxonomic classification.</title>
        <authorList>
            <person name="Goeker M."/>
        </authorList>
    </citation>
    <scope>NUCLEOTIDE SEQUENCE [LARGE SCALE GENOMIC DNA]</scope>
    <source>
        <strain evidence="7 8">DSM 16784</strain>
    </source>
</reference>
<keyword evidence="2" id="KW-0547">Nucleotide-binding</keyword>
<dbReference type="InterPro" id="IPR027417">
    <property type="entry name" value="P-loop_NTPase"/>
</dbReference>
<dbReference type="Gene3D" id="3.40.50.300">
    <property type="entry name" value="P-loop containing nucleotide triphosphate hydrolases"/>
    <property type="match status" value="1"/>
</dbReference>
<feature type="domain" description="PTS EIIA type-4" evidence="5">
    <location>
        <begin position="554"/>
        <end position="688"/>
    </location>
</feature>
<dbReference type="SUPFAM" id="SSF53062">
    <property type="entry name" value="PTS system fructose IIA component-like"/>
    <property type="match status" value="1"/>
</dbReference>
<evidence type="ECO:0000259" key="5">
    <source>
        <dbReference type="PROSITE" id="PS51096"/>
    </source>
</evidence>
<evidence type="ECO:0000256" key="1">
    <source>
        <dbReference type="ARBA" id="ARBA00022679"/>
    </source>
</evidence>
<keyword evidence="1" id="KW-0808">Transferase</keyword>
<dbReference type="Gene3D" id="1.10.1790.10">
    <property type="entry name" value="PRD domain"/>
    <property type="match status" value="1"/>
</dbReference>
<dbReference type="Gene3D" id="3.40.50.510">
    <property type="entry name" value="Phosphotransferase system, mannose-type IIA component"/>
    <property type="match status" value="1"/>
</dbReference>
<dbReference type="PROSITE" id="PS51372">
    <property type="entry name" value="PRD_2"/>
    <property type="match status" value="2"/>
</dbReference>
<name>A0ABU0E108_9FIRM</name>
<dbReference type="SUPFAM" id="SSF63520">
    <property type="entry name" value="PTS-regulatory domain, PRD"/>
    <property type="match status" value="1"/>
</dbReference>
<dbReference type="InterPro" id="IPR003593">
    <property type="entry name" value="AAA+_ATPase"/>
</dbReference>
<dbReference type="EMBL" id="JAUSUR010000002">
    <property type="protein sequence ID" value="MDQ0360569.1"/>
    <property type="molecule type" value="Genomic_DNA"/>
</dbReference>
<evidence type="ECO:0000256" key="3">
    <source>
        <dbReference type="ARBA" id="ARBA00022840"/>
    </source>
</evidence>
<dbReference type="PANTHER" id="PTHR32071:SF38">
    <property type="entry name" value="PSP OPERON TRANSCRIPTIONAL ACTIVATOR"/>
    <property type="match status" value="1"/>
</dbReference>
<dbReference type="RefSeq" id="WP_307406578.1">
    <property type="nucleotide sequence ID" value="NZ_JAUSUR010000002.1"/>
</dbReference>
<feature type="domain" description="PRD" evidence="6">
    <location>
        <begin position="809"/>
        <end position="910"/>
    </location>
</feature>
<comment type="caution">
    <text evidence="7">The sequence shown here is derived from an EMBL/GenBank/DDBJ whole genome shotgun (WGS) entry which is preliminary data.</text>
</comment>
<evidence type="ECO:0000259" key="4">
    <source>
        <dbReference type="PROSITE" id="PS50045"/>
    </source>
</evidence>
<keyword evidence="8" id="KW-1185">Reference proteome</keyword>
<evidence type="ECO:0000313" key="8">
    <source>
        <dbReference type="Proteomes" id="UP001230220"/>
    </source>
</evidence>
<dbReference type="Pfam" id="PF00158">
    <property type="entry name" value="Sigma54_activat"/>
    <property type="match status" value="1"/>
</dbReference>